<dbReference type="SUPFAM" id="SSF54001">
    <property type="entry name" value="Cysteine proteinases"/>
    <property type="match status" value="1"/>
</dbReference>
<reference evidence="7" key="2">
    <citation type="submission" date="2020-03" db="EMBL/GenBank/DDBJ databases">
        <title>Flavobacteriaceae bacterium strain TP-CH-4, a member of the family Flavobacteriaceae isolated from a deep-sea seamount.</title>
        <authorList>
            <person name="Zhang D.-C."/>
        </authorList>
    </citation>
    <scope>NUCLEOTIDE SEQUENCE</scope>
    <source>
        <strain evidence="7">TP-CH-4</strain>
    </source>
</reference>
<dbReference type="PANTHER" id="PTHR47053:SF1">
    <property type="entry name" value="MUREIN DD-ENDOPEPTIDASE MEPH-RELATED"/>
    <property type="match status" value="1"/>
</dbReference>
<dbReference type="PROSITE" id="PS51935">
    <property type="entry name" value="NLPC_P60"/>
    <property type="match status" value="1"/>
</dbReference>
<dbReference type="SMART" id="SM00287">
    <property type="entry name" value="SH3b"/>
    <property type="match status" value="2"/>
</dbReference>
<dbReference type="Gene3D" id="2.30.30.40">
    <property type="entry name" value="SH3 Domains"/>
    <property type="match status" value="2"/>
</dbReference>
<comment type="similarity">
    <text evidence="1">Belongs to the peptidase C40 family.</text>
</comment>
<organism evidence="7 8">
    <name type="scientific">Pelagihabitans pacificus</name>
    <dbReference type="NCBI Taxonomy" id="2696054"/>
    <lineage>
        <taxon>Bacteria</taxon>
        <taxon>Pseudomonadati</taxon>
        <taxon>Bacteroidota</taxon>
        <taxon>Flavobacteriia</taxon>
        <taxon>Flavobacteriales</taxon>
        <taxon>Flavobacteriaceae</taxon>
        <taxon>Pelagihabitans</taxon>
    </lineage>
</organism>
<evidence type="ECO:0000256" key="3">
    <source>
        <dbReference type="ARBA" id="ARBA00022801"/>
    </source>
</evidence>
<feature type="domain" description="SH3b" evidence="5">
    <location>
        <begin position="88"/>
        <end position="151"/>
    </location>
</feature>
<dbReference type="Pfam" id="PF00877">
    <property type="entry name" value="NLPC_P60"/>
    <property type="match status" value="1"/>
</dbReference>
<feature type="domain" description="NlpC/P60" evidence="6">
    <location>
        <begin position="231"/>
        <end position="365"/>
    </location>
</feature>
<evidence type="ECO:0000256" key="2">
    <source>
        <dbReference type="ARBA" id="ARBA00022670"/>
    </source>
</evidence>
<evidence type="ECO:0000259" key="5">
    <source>
        <dbReference type="PROSITE" id="PS51781"/>
    </source>
</evidence>
<dbReference type="InterPro" id="IPR000064">
    <property type="entry name" value="NLP_P60_dom"/>
</dbReference>
<dbReference type="InterPro" id="IPR038765">
    <property type="entry name" value="Papain-like_cys_pep_sf"/>
</dbReference>
<reference evidence="7" key="1">
    <citation type="submission" date="2019-07" db="EMBL/GenBank/DDBJ databases">
        <authorList>
            <person name="De-Chao Zhang Q."/>
        </authorList>
    </citation>
    <scope>NUCLEOTIDE SEQUENCE</scope>
    <source>
        <strain evidence="7">TP-CH-4</strain>
    </source>
</reference>
<evidence type="ECO:0000313" key="7">
    <source>
        <dbReference type="EMBL" id="NHF59033.1"/>
    </source>
</evidence>
<keyword evidence="4" id="KW-0788">Thiol protease</keyword>
<dbReference type="GO" id="GO:0008234">
    <property type="term" value="F:cysteine-type peptidase activity"/>
    <property type="evidence" value="ECO:0007669"/>
    <property type="project" value="UniProtKB-KW"/>
</dbReference>
<accession>A0A967ARN3</accession>
<keyword evidence="3" id="KW-0378">Hydrolase</keyword>
<dbReference type="InterPro" id="IPR003646">
    <property type="entry name" value="SH3-like_bac-type"/>
</dbReference>
<dbReference type="Proteomes" id="UP000707206">
    <property type="component" value="Unassembled WGS sequence"/>
</dbReference>
<evidence type="ECO:0000256" key="1">
    <source>
        <dbReference type="ARBA" id="ARBA00007074"/>
    </source>
</evidence>
<dbReference type="GO" id="GO:0006508">
    <property type="term" value="P:proteolysis"/>
    <property type="evidence" value="ECO:0007669"/>
    <property type="project" value="UniProtKB-KW"/>
</dbReference>
<evidence type="ECO:0000256" key="4">
    <source>
        <dbReference type="ARBA" id="ARBA00022807"/>
    </source>
</evidence>
<dbReference type="Pfam" id="PF08239">
    <property type="entry name" value="SH3_3"/>
    <property type="match status" value="2"/>
</dbReference>
<keyword evidence="2" id="KW-0645">Protease</keyword>
<proteinExistence type="inferred from homology"/>
<dbReference type="AlphaFoldDB" id="A0A967ARN3"/>
<comment type="caution">
    <text evidence="7">The sequence shown here is derived from an EMBL/GenBank/DDBJ whole genome shotgun (WGS) entry which is preliminary data.</text>
</comment>
<dbReference type="EMBL" id="VIKU02000001">
    <property type="protein sequence ID" value="NHF59033.1"/>
    <property type="molecule type" value="Genomic_DNA"/>
</dbReference>
<keyword evidence="8" id="KW-1185">Reference proteome</keyword>
<dbReference type="PROSITE" id="PS51781">
    <property type="entry name" value="SH3B"/>
    <property type="match status" value="1"/>
</dbReference>
<dbReference type="PANTHER" id="PTHR47053">
    <property type="entry name" value="MUREIN DD-ENDOPEPTIDASE MEPH-RELATED"/>
    <property type="match status" value="1"/>
</dbReference>
<name>A0A967ARN3_9FLAO</name>
<gene>
    <name evidence="7" type="ORF">FK220_006760</name>
</gene>
<dbReference type="Gene3D" id="3.90.1720.10">
    <property type="entry name" value="endopeptidase domain like (from Nostoc punctiforme)"/>
    <property type="match status" value="1"/>
</dbReference>
<sequence>MISCGNLEEKAEKVLLEEQISTIKNKFAPDKRVALFQVEAVAREGKYLLKGESNLPEAVSALKKRLSDDNIDFIDSIQLLPSADLEGKTRGLITISVANLRSNPKHSAELATQATLGTPIKIYKKKGDWSLIQTPDGYLAWVDDGGIVPLTEDELERWKITKKIIYTETYGHVYERPDKSSQPVSDVVAGNVLELLDEQNDFYAVKYPDGRIGYVDGSKSQPYQQWLESMEPSGESLVTTSKQLMGIPYLWGGTSTKGVDCSGFTKTVFFLNGLVIPRDASQQVHTGIPIDSIQSFDLLEKGDLLFFGRKATDSTREKVVHVGMWIGDNQFIHSSGKVRISSMDNKADNYDEFNRNRYLRSKRVLKQEDKGLISLVKTPLFKE</sequence>
<evidence type="ECO:0000259" key="6">
    <source>
        <dbReference type="PROSITE" id="PS51935"/>
    </source>
</evidence>
<dbReference type="InterPro" id="IPR051202">
    <property type="entry name" value="Peptidase_C40"/>
</dbReference>
<evidence type="ECO:0000313" key="8">
    <source>
        <dbReference type="Proteomes" id="UP000707206"/>
    </source>
</evidence>
<protein>
    <submittedName>
        <fullName evidence="7">C40 family peptidase</fullName>
    </submittedName>
</protein>